<protein>
    <submittedName>
        <fullName evidence="4">Outer membrane porin, OprD family</fullName>
    </submittedName>
</protein>
<dbReference type="InterPro" id="IPR005318">
    <property type="entry name" value="OM_porin_bac"/>
</dbReference>
<accession>A0A3A8ED91</accession>
<dbReference type="InterPro" id="IPR023614">
    <property type="entry name" value="Porin_dom_sf"/>
</dbReference>
<comment type="similarity">
    <text evidence="1">Belongs to the outer membrane porin (Opr) (TC 1.B.25) family.</text>
</comment>
<evidence type="ECO:0000313" key="4">
    <source>
        <dbReference type="EMBL" id="RKG32857.1"/>
    </source>
</evidence>
<dbReference type="Proteomes" id="UP000280405">
    <property type="component" value="Unassembled WGS sequence"/>
</dbReference>
<dbReference type="Gene3D" id="2.40.160.10">
    <property type="entry name" value="Porin"/>
    <property type="match status" value="1"/>
</dbReference>
<evidence type="ECO:0000256" key="2">
    <source>
        <dbReference type="ARBA" id="ARBA00022448"/>
    </source>
</evidence>
<evidence type="ECO:0000256" key="1">
    <source>
        <dbReference type="ARBA" id="ARBA00009075"/>
    </source>
</evidence>
<proteinExistence type="inferred from homology"/>
<dbReference type="Pfam" id="PF03573">
    <property type="entry name" value="OprD"/>
    <property type="match status" value="1"/>
</dbReference>
<dbReference type="PANTHER" id="PTHR34596">
    <property type="entry name" value="CHITOPORIN"/>
    <property type="match status" value="1"/>
</dbReference>
<comment type="caution">
    <text evidence="4">The sequence shown here is derived from an EMBL/GenBank/DDBJ whole genome shotgun (WGS) entry which is preliminary data.</text>
</comment>
<dbReference type="OrthoDB" id="6759120at2"/>
<dbReference type="EMBL" id="RAXT01000089">
    <property type="protein sequence ID" value="RKG32857.1"/>
    <property type="molecule type" value="Genomic_DNA"/>
</dbReference>
<dbReference type="GO" id="GO:0015288">
    <property type="term" value="F:porin activity"/>
    <property type="evidence" value="ECO:0007669"/>
    <property type="project" value="TreeGrafter"/>
</dbReference>
<keyword evidence="2" id="KW-0813">Transport</keyword>
<dbReference type="RefSeq" id="WP_120385323.1">
    <property type="nucleotide sequence ID" value="NZ_RAXT01000089.1"/>
</dbReference>
<dbReference type="GO" id="GO:0016020">
    <property type="term" value="C:membrane"/>
    <property type="evidence" value="ECO:0007669"/>
    <property type="project" value="InterPro"/>
</dbReference>
<evidence type="ECO:0000313" key="5">
    <source>
        <dbReference type="Proteomes" id="UP000280405"/>
    </source>
</evidence>
<dbReference type="PANTHER" id="PTHR34596:SF2">
    <property type="entry name" value="CHITOPORIN"/>
    <property type="match status" value="1"/>
</dbReference>
<reference evidence="4 5" key="1">
    <citation type="submission" date="2018-09" db="EMBL/GenBank/DDBJ databases">
        <title>The draft genome of Acinetobacter spp. strains.</title>
        <authorList>
            <person name="Qin J."/>
            <person name="Feng Y."/>
            <person name="Zong Z."/>
        </authorList>
    </citation>
    <scope>NUCLEOTIDE SEQUENCE [LARGE SCALE GENOMIC DNA]</scope>
    <source>
        <strain evidence="4 5">WCHAc060115</strain>
    </source>
</reference>
<organism evidence="4 5">
    <name type="scientific">Acinetobacter rongchengensis</name>
    <dbReference type="NCBI Taxonomy" id="2419601"/>
    <lineage>
        <taxon>Bacteria</taxon>
        <taxon>Pseudomonadati</taxon>
        <taxon>Pseudomonadota</taxon>
        <taxon>Gammaproteobacteria</taxon>
        <taxon>Moraxellales</taxon>
        <taxon>Moraxellaceae</taxon>
        <taxon>Acinetobacter</taxon>
    </lineage>
</organism>
<dbReference type="AlphaFoldDB" id="A0A3A8ED91"/>
<sequence length="421" mass="48142">MKYVIYFTGFFAPFILTNVSYASDFIDDAKVSITARNYYLDRNYVEDAPYPAARDWAQGFILKAQSGYTSGNVGLGLDVMANAGFKLYGPSDYAATGLLPVNKLTNEHADSYEEVGLTAKVKIFEDTTIHIGTIEPKLPLLFASPARLFPQTYRGAQFQTSEISDFHLNAIYIDRVNHRDSMNYENITLANPNKRFVKGAESSGMYELGGEYKLTDQTELSAYYSNLHDIYQQSFLGFKSKKNTQFGQLLGDMRLFISNDEGEELAGNIDNKHFSAFWGIRNSNHTFSIGYMQSFGETALPYLSGSEPMHFLDTLSTDLVNINERVYHLRYDYDFKETVATGLKFMTRYSKGDNIELIGYGQQHFKESELDFELNYKVQQGIFKDLNLRARHSTYRNNMPSTMTFKPANELRLNIDYTWKF</sequence>
<name>A0A3A8ED91_9GAMM</name>
<gene>
    <name evidence="4" type="ORF">D7V20_18145</name>
</gene>
<keyword evidence="5" id="KW-1185">Reference proteome</keyword>
<evidence type="ECO:0000256" key="3">
    <source>
        <dbReference type="ARBA" id="ARBA00022729"/>
    </source>
</evidence>
<keyword evidence="3" id="KW-0732">Signal</keyword>